<accession>A0A8J6I283</accession>
<keyword evidence="1" id="KW-0472">Membrane</keyword>
<comment type="caution">
    <text evidence="2">The sequence shown here is derived from an EMBL/GenBank/DDBJ whole genome shotgun (WGS) entry which is preliminary data.</text>
</comment>
<dbReference type="RefSeq" id="WP_181339828.1">
    <property type="nucleotide sequence ID" value="NZ_JAAKDE010000014.1"/>
</dbReference>
<keyword evidence="1" id="KW-1133">Transmembrane helix</keyword>
<dbReference type="AlphaFoldDB" id="A0A8J6I283"/>
<organism evidence="2 3">
    <name type="scientific">Capillibacterium thermochitinicola</name>
    <dbReference type="NCBI Taxonomy" id="2699427"/>
    <lineage>
        <taxon>Bacteria</taxon>
        <taxon>Bacillati</taxon>
        <taxon>Bacillota</taxon>
        <taxon>Capillibacterium</taxon>
    </lineage>
</organism>
<dbReference type="EMBL" id="JAAKDE010000014">
    <property type="protein sequence ID" value="MBA2133359.1"/>
    <property type="molecule type" value="Genomic_DNA"/>
</dbReference>
<keyword evidence="1" id="KW-0812">Transmembrane</keyword>
<feature type="transmembrane region" description="Helical" evidence="1">
    <location>
        <begin position="81"/>
        <end position="102"/>
    </location>
</feature>
<reference evidence="2" key="1">
    <citation type="submission" date="2020-06" db="EMBL/GenBank/DDBJ databases">
        <title>Novel chitinolytic bacterium.</title>
        <authorList>
            <person name="Ungkulpasvich U."/>
            <person name="Kosugi A."/>
            <person name="Uke A."/>
        </authorList>
    </citation>
    <scope>NUCLEOTIDE SEQUENCE</scope>
    <source>
        <strain evidence="2">UUS1-1</strain>
    </source>
</reference>
<gene>
    <name evidence="2" type="ORF">G5B42_07355</name>
</gene>
<name>A0A8J6I283_9FIRM</name>
<evidence type="ECO:0000313" key="3">
    <source>
        <dbReference type="Proteomes" id="UP000657177"/>
    </source>
</evidence>
<evidence type="ECO:0000256" key="1">
    <source>
        <dbReference type="SAM" id="Phobius"/>
    </source>
</evidence>
<sequence>MRTEKEFHTALHQLKEPLDAFGQEVEAMVAEIPTPPIDHFQRLVVETRHRTRRWMVLENLLFLLVAFGFLSGVGLLLQKGYLFPVMAGYIGISVLLPFLILWPPTPHKKEVY</sequence>
<evidence type="ECO:0000313" key="2">
    <source>
        <dbReference type="EMBL" id="MBA2133359.1"/>
    </source>
</evidence>
<protein>
    <submittedName>
        <fullName evidence="2">Uncharacterized protein</fullName>
    </submittedName>
</protein>
<proteinExistence type="predicted"/>
<keyword evidence="3" id="KW-1185">Reference proteome</keyword>
<dbReference type="Proteomes" id="UP000657177">
    <property type="component" value="Unassembled WGS sequence"/>
</dbReference>
<feature type="transmembrane region" description="Helical" evidence="1">
    <location>
        <begin position="56"/>
        <end position="75"/>
    </location>
</feature>